<keyword evidence="3" id="KW-1185">Reference proteome</keyword>
<protein>
    <recommendedName>
        <fullName evidence="1">Glycoamylase-like domain-containing protein</fullName>
    </recommendedName>
</protein>
<feature type="domain" description="Glycoamylase-like" evidence="1">
    <location>
        <begin position="170"/>
        <end position="403"/>
    </location>
</feature>
<gene>
    <name evidence="2" type="ORF">QV13_10455</name>
</gene>
<name>A0A1C2DZ63_9HYPH</name>
<dbReference type="STRING" id="1566387.QV13_10455"/>
<organism evidence="2 3">
    <name type="scientific">Mesorhizobium hungaricum</name>
    <dbReference type="NCBI Taxonomy" id="1566387"/>
    <lineage>
        <taxon>Bacteria</taxon>
        <taxon>Pseudomonadati</taxon>
        <taxon>Pseudomonadota</taxon>
        <taxon>Alphaproteobacteria</taxon>
        <taxon>Hyphomicrobiales</taxon>
        <taxon>Phyllobacteriaceae</taxon>
        <taxon>Mesorhizobium</taxon>
    </lineage>
</organism>
<dbReference type="AlphaFoldDB" id="A0A1C2DZ63"/>
<dbReference type="Gene3D" id="1.50.10.140">
    <property type="match status" value="1"/>
</dbReference>
<proteinExistence type="predicted"/>
<evidence type="ECO:0000313" key="3">
    <source>
        <dbReference type="Proteomes" id="UP000094412"/>
    </source>
</evidence>
<dbReference type="EMBL" id="MDEO01000030">
    <property type="protein sequence ID" value="OCX20050.1"/>
    <property type="molecule type" value="Genomic_DNA"/>
</dbReference>
<sequence>MLAFFQRAAFDYFLIEANPENGLVADRTRQGSPASIAAVGMALTAYPVGVERGFMTRQEARERTLATLRFFWNSRQGPEPDATGYKGFYYHFLDMKTGRRVWNCELSTIDTALLFGGVIAAGAYFREDEPQEAEIRTLAEALYRRVDWAWALNGGAAVSLGWKPETGFISYRWLGYSEALLLYILGLGSPTFPLPAESYAAWLATYRWKTIYGQHFVYAGPLFIHQMSHVWIDFRDLRDAFMREKGLDYFENSRRATYVQREYAIRNPHGFAGYKAHCWGITASDGPGYSKRVIKGVKRRFYDYRARGAPYGPDDGTVSPWAAIASLPFAPEIVLPVLRYYHEIDLKDDNPYGFVASYNPTLTGRHHTGWVSPDHVGINQGPIPVMIENHWTGLIWNLMRQSPYIVTGLRRAGFTGGWL</sequence>
<reference evidence="2 3" key="1">
    <citation type="submission" date="2016-08" db="EMBL/GenBank/DDBJ databases">
        <title>Whole genome sequence of Mesorhizobium sp. strain UASWS1009 isolated from industrial sewage.</title>
        <authorList>
            <person name="Crovadore J."/>
            <person name="Calmin G."/>
            <person name="Chablais R."/>
            <person name="Cochard B."/>
            <person name="Lefort F."/>
        </authorList>
    </citation>
    <scope>NUCLEOTIDE SEQUENCE [LARGE SCALE GENOMIC DNA]</scope>
    <source>
        <strain evidence="2 3">UASWS1009</strain>
    </source>
</reference>
<evidence type="ECO:0000259" key="1">
    <source>
        <dbReference type="Pfam" id="PF10091"/>
    </source>
</evidence>
<dbReference type="InterPro" id="IPR016883">
    <property type="entry name" value="UCP028431"/>
</dbReference>
<comment type="caution">
    <text evidence="2">The sequence shown here is derived from an EMBL/GenBank/DDBJ whole genome shotgun (WGS) entry which is preliminary data.</text>
</comment>
<dbReference type="Proteomes" id="UP000094412">
    <property type="component" value="Unassembled WGS sequence"/>
</dbReference>
<dbReference type="InterPro" id="IPR019282">
    <property type="entry name" value="Glycoamylase-like_cons_dom"/>
</dbReference>
<dbReference type="PIRSF" id="PIRSF028431">
    <property type="entry name" value="UCP028431"/>
    <property type="match status" value="1"/>
</dbReference>
<dbReference type="Pfam" id="PF10091">
    <property type="entry name" value="Glycoamylase"/>
    <property type="match status" value="1"/>
</dbReference>
<evidence type="ECO:0000313" key="2">
    <source>
        <dbReference type="EMBL" id="OCX20050.1"/>
    </source>
</evidence>
<accession>A0A1C2DZ63</accession>